<dbReference type="PROSITE" id="PS51186">
    <property type="entry name" value="GNAT"/>
    <property type="match status" value="1"/>
</dbReference>
<protein>
    <recommendedName>
        <fullName evidence="1">N-acetyltransferase domain-containing protein</fullName>
    </recommendedName>
</protein>
<dbReference type="RefSeq" id="WP_343859428.1">
    <property type="nucleotide sequence ID" value="NZ_BAAACX010000007.1"/>
</dbReference>
<feature type="domain" description="N-acetyltransferase" evidence="1">
    <location>
        <begin position="12"/>
        <end position="160"/>
    </location>
</feature>
<dbReference type="EMBL" id="BAAACX010000007">
    <property type="protein sequence ID" value="GAA0384840.1"/>
    <property type="molecule type" value="Genomic_DNA"/>
</dbReference>
<dbReference type="SUPFAM" id="SSF55729">
    <property type="entry name" value="Acyl-CoA N-acyltransferases (Nat)"/>
    <property type="match status" value="1"/>
</dbReference>
<keyword evidence="3" id="KW-1185">Reference proteome</keyword>
<accession>A0ABP3I0Z9</accession>
<dbReference type="Pfam" id="PF00583">
    <property type="entry name" value="Acetyltransf_1"/>
    <property type="match status" value="1"/>
</dbReference>
<evidence type="ECO:0000313" key="3">
    <source>
        <dbReference type="Proteomes" id="UP001500340"/>
    </source>
</evidence>
<dbReference type="Gene3D" id="3.40.630.30">
    <property type="match status" value="1"/>
</dbReference>
<dbReference type="InterPro" id="IPR016181">
    <property type="entry name" value="Acyl_CoA_acyltransferase"/>
</dbReference>
<evidence type="ECO:0000259" key="1">
    <source>
        <dbReference type="PROSITE" id="PS51186"/>
    </source>
</evidence>
<dbReference type="Proteomes" id="UP001500340">
    <property type="component" value="Unassembled WGS sequence"/>
</dbReference>
<organism evidence="2 3">
    <name type="scientific">Paenibacillus motobuensis</name>
    <dbReference type="NCBI Taxonomy" id="295324"/>
    <lineage>
        <taxon>Bacteria</taxon>
        <taxon>Bacillati</taxon>
        <taxon>Bacillota</taxon>
        <taxon>Bacilli</taxon>
        <taxon>Bacillales</taxon>
        <taxon>Paenibacillaceae</taxon>
        <taxon>Paenibacillus</taxon>
    </lineage>
</organism>
<dbReference type="InterPro" id="IPR000182">
    <property type="entry name" value="GNAT_dom"/>
</dbReference>
<dbReference type="CDD" id="cd04301">
    <property type="entry name" value="NAT_SF"/>
    <property type="match status" value="1"/>
</dbReference>
<comment type="caution">
    <text evidence="2">The sequence shown here is derived from an EMBL/GenBank/DDBJ whole genome shotgun (WGS) entry which is preliminary data.</text>
</comment>
<sequence>MYSQRSLESRDLETICMFPQCEEELFYVSPRFVYPLTTDQILNIVKDRFEPTVILNNVTKEVVAYANIYKDDSEESSFWLGNVIVSPKYRGKGAAQYLLNVMLDKAKNNLRIERIKLACHSTNSRGLAFYSKYGFKPFDMKVTSIDAKKFITIHMSKELF</sequence>
<name>A0ABP3I0Z9_9BACL</name>
<evidence type="ECO:0000313" key="2">
    <source>
        <dbReference type="EMBL" id="GAA0384840.1"/>
    </source>
</evidence>
<gene>
    <name evidence="2" type="ORF">GCM10008933_15000</name>
</gene>
<reference evidence="3" key="1">
    <citation type="journal article" date="2019" name="Int. J. Syst. Evol. Microbiol.">
        <title>The Global Catalogue of Microorganisms (GCM) 10K type strain sequencing project: providing services to taxonomists for standard genome sequencing and annotation.</title>
        <authorList>
            <consortium name="The Broad Institute Genomics Platform"/>
            <consortium name="The Broad Institute Genome Sequencing Center for Infectious Disease"/>
            <person name="Wu L."/>
            <person name="Ma J."/>
        </authorList>
    </citation>
    <scope>NUCLEOTIDE SEQUENCE [LARGE SCALE GENOMIC DNA]</scope>
    <source>
        <strain evidence="3">JCM 12774</strain>
    </source>
</reference>
<proteinExistence type="predicted"/>